<feature type="compositionally biased region" description="Basic and acidic residues" evidence="14">
    <location>
        <begin position="55"/>
        <end position="69"/>
    </location>
</feature>
<dbReference type="CTD" id="57821"/>
<keyword evidence="7" id="KW-0493">Microtubule</keyword>
<organism evidence="15 16">
    <name type="scientific">Chanos chanos</name>
    <name type="common">Milkfish</name>
    <name type="synonym">Mugil chanos</name>
    <dbReference type="NCBI Taxonomy" id="29144"/>
    <lineage>
        <taxon>Eukaryota</taxon>
        <taxon>Metazoa</taxon>
        <taxon>Chordata</taxon>
        <taxon>Craniata</taxon>
        <taxon>Vertebrata</taxon>
        <taxon>Euteleostomi</taxon>
        <taxon>Actinopterygii</taxon>
        <taxon>Neopterygii</taxon>
        <taxon>Teleostei</taxon>
        <taxon>Ostariophysi</taxon>
        <taxon>Gonorynchiformes</taxon>
        <taxon>Chanidae</taxon>
        <taxon>Chanos</taxon>
    </lineage>
</organism>
<feature type="compositionally biased region" description="Polar residues" evidence="14">
    <location>
        <begin position="108"/>
        <end position="120"/>
    </location>
</feature>
<evidence type="ECO:0000256" key="14">
    <source>
        <dbReference type="SAM" id="MobiDB-lite"/>
    </source>
</evidence>
<evidence type="ECO:0000256" key="9">
    <source>
        <dbReference type="ARBA" id="ARBA00023054"/>
    </source>
</evidence>
<dbReference type="GO" id="GO:0005874">
    <property type="term" value="C:microtubule"/>
    <property type="evidence" value="ECO:0007669"/>
    <property type="project" value="UniProtKB-KW"/>
</dbReference>
<dbReference type="OrthoDB" id="6288248at2759"/>
<dbReference type="AlphaFoldDB" id="A0A6J2W9M3"/>
<dbReference type="RefSeq" id="XP_030640963.1">
    <property type="nucleotide sequence ID" value="XM_030785103.1"/>
</dbReference>
<dbReference type="InterPro" id="IPR026687">
    <property type="entry name" value="CCDC181"/>
</dbReference>
<feature type="compositionally biased region" description="Polar residues" evidence="14">
    <location>
        <begin position="306"/>
        <end position="325"/>
    </location>
</feature>
<feature type="compositionally biased region" description="Basic and acidic residues" evidence="14">
    <location>
        <begin position="161"/>
        <end position="195"/>
    </location>
</feature>
<keyword evidence="10" id="KW-0969">Cilium</keyword>
<dbReference type="Proteomes" id="UP000504632">
    <property type="component" value="Chromosome 9"/>
</dbReference>
<feature type="region of interest" description="Disordered" evidence="14">
    <location>
        <begin position="1"/>
        <end position="209"/>
    </location>
</feature>
<evidence type="ECO:0000256" key="3">
    <source>
        <dbReference type="ARBA" id="ARBA00004245"/>
    </source>
</evidence>
<comment type="subcellular location">
    <subcellularLocation>
        <location evidence="2">Cell projection</location>
        <location evidence="2">Cilium</location>
        <location evidence="2">Flagellum</location>
    </subcellularLocation>
    <subcellularLocation>
        <location evidence="3">Cytoplasm</location>
        <location evidence="3">Cytoskeleton</location>
    </subcellularLocation>
</comment>
<feature type="compositionally biased region" description="Acidic residues" evidence="14">
    <location>
        <begin position="88"/>
        <end position="97"/>
    </location>
</feature>
<evidence type="ECO:0000256" key="2">
    <source>
        <dbReference type="ARBA" id="ARBA00004230"/>
    </source>
</evidence>
<keyword evidence="15" id="KW-1185">Reference proteome</keyword>
<proteinExistence type="inferred from homology"/>
<dbReference type="InParanoid" id="A0A6J2W9M3"/>
<evidence type="ECO:0000313" key="16">
    <source>
        <dbReference type="RefSeq" id="XP_030640963.1"/>
    </source>
</evidence>
<comment type="function">
    <text evidence="1">Microtubule-binding protein that localizes to the microtubular manchette of elongating spermatids.</text>
</comment>
<evidence type="ECO:0000256" key="13">
    <source>
        <dbReference type="ARBA" id="ARBA00047162"/>
    </source>
</evidence>
<comment type="similarity">
    <text evidence="4">Belongs to the CCDC181 family.</text>
</comment>
<keyword evidence="12" id="KW-0966">Cell projection</keyword>
<feature type="compositionally biased region" description="Basic and acidic residues" evidence="14">
    <location>
        <begin position="335"/>
        <end position="355"/>
    </location>
</feature>
<evidence type="ECO:0000256" key="4">
    <source>
        <dbReference type="ARBA" id="ARBA00005737"/>
    </source>
</evidence>
<gene>
    <name evidence="16" type="primary">ccdc181</name>
</gene>
<evidence type="ECO:0000256" key="6">
    <source>
        <dbReference type="ARBA" id="ARBA00022490"/>
    </source>
</evidence>
<dbReference type="GO" id="GO:0008017">
    <property type="term" value="F:microtubule binding"/>
    <property type="evidence" value="ECO:0007669"/>
    <property type="project" value="InterPro"/>
</dbReference>
<dbReference type="PANTHER" id="PTHR14320">
    <property type="entry name" value="COILED-COIL DOMAIN-CONTAINING PROTEIN 181"/>
    <property type="match status" value="1"/>
</dbReference>
<evidence type="ECO:0000256" key="7">
    <source>
        <dbReference type="ARBA" id="ARBA00022701"/>
    </source>
</evidence>
<feature type="compositionally biased region" description="Acidic residues" evidence="14">
    <location>
        <begin position="34"/>
        <end position="54"/>
    </location>
</feature>
<comment type="subunit">
    <text evidence="13">Homodimer. Interacts with HOOK1. Interacts with HOOK2. Interacts with HOOK3.</text>
</comment>
<evidence type="ECO:0000256" key="11">
    <source>
        <dbReference type="ARBA" id="ARBA00023212"/>
    </source>
</evidence>
<reference evidence="16" key="1">
    <citation type="submission" date="2025-08" db="UniProtKB">
        <authorList>
            <consortium name="RefSeq"/>
        </authorList>
    </citation>
    <scope>IDENTIFICATION</scope>
</reference>
<keyword evidence="6" id="KW-0963">Cytoplasm</keyword>
<evidence type="ECO:0000256" key="1">
    <source>
        <dbReference type="ARBA" id="ARBA00002213"/>
    </source>
</evidence>
<evidence type="ECO:0000256" key="5">
    <source>
        <dbReference type="ARBA" id="ARBA00022306"/>
    </source>
</evidence>
<evidence type="ECO:0000313" key="15">
    <source>
        <dbReference type="Proteomes" id="UP000504632"/>
    </source>
</evidence>
<evidence type="ECO:0000256" key="12">
    <source>
        <dbReference type="ARBA" id="ARBA00023273"/>
    </source>
</evidence>
<keyword evidence="9" id="KW-0175">Coiled coil</keyword>
<dbReference type="FunCoup" id="A0A6J2W9M3">
    <property type="interactions" value="993"/>
</dbReference>
<name>A0A6J2W9M3_CHACN</name>
<feature type="compositionally biased region" description="Polar residues" evidence="14">
    <location>
        <begin position="247"/>
        <end position="267"/>
    </location>
</feature>
<accession>A0A6J2W9M3</accession>
<feature type="compositionally biased region" description="Polar residues" evidence="14">
    <location>
        <begin position="285"/>
        <end position="295"/>
    </location>
</feature>
<evidence type="ECO:0000256" key="10">
    <source>
        <dbReference type="ARBA" id="ARBA00023069"/>
    </source>
</evidence>
<sequence>MSQTPSSKTQDEYEDDFEKDLDWLISEEGKSEDQDPDYEDIEAEIDKELEEDEEQMKKKDEEQKEKNGQEEGEEERWPTPMEPLEGVVEPDDNDMLDEEKKYILEKIQQANRQLQNQEPPNHTRRRRLQFKDTLVDLVVPAQEYQRDGAPQRNDETEEEHESALHRDSEVDVSEKMFKLKISQRDESTAVDRAAGEESYSGAGKEGRVLVEKDGKFDLVSLKDVESHGLLPPLPSSYGDSSRRGSPVFQSKSPSASPRQLDSSSAHSIKTESLHAPKPPALPRNRPSSATHSLRSGTRLGTKRRVQSASGTPSFATYTLSPQQKEQLTKLRQRRERLAKEEEQRKHEEEEQRRQENEMAFRAWLMKKRDQLQEERRVQKAQEMERMSCMREYCDPHKAFKVWLQRKQEQQLRERQLEEMKKLEQESGFYFRNREECERAFKTWLRRKRAEKRAEQQAARERSRRLVLEERRARRVQDLLCTVNETKPFCYNDPYGFRF</sequence>
<evidence type="ECO:0000256" key="8">
    <source>
        <dbReference type="ARBA" id="ARBA00022846"/>
    </source>
</evidence>
<protein>
    <recommendedName>
        <fullName evidence="5">Coiled-coil domain-containing protein 181</fullName>
    </recommendedName>
</protein>
<dbReference type="GO" id="GO:0031514">
    <property type="term" value="C:motile cilium"/>
    <property type="evidence" value="ECO:0007669"/>
    <property type="project" value="UniProtKB-SubCell"/>
</dbReference>
<dbReference type="GeneID" id="115821313"/>
<feature type="region of interest" description="Disordered" evidence="14">
    <location>
        <begin position="222"/>
        <end position="355"/>
    </location>
</feature>
<keyword evidence="11" id="KW-0206">Cytoskeleton</keyword>
<keyword evidence="8" id="KW-0282">Flagellum</keyword>
<dbReference type="PANTHER" id="PTHR14320:SF2">
    <property type="entry name" value="COILED-COIL DOMAIN-CONTAINING PROTEIN 181"/>
    <property type="match status" value="1"/>
</dbReference>